<dbReference type="AlphaFoldDB" id="A0A4V3JYE0"/>
<dbReference type="SUPFAM" id="SSF52151">
    <property type="entry name" value="FabD/lysophospholipase-like"/>
    <property type="match status" value="1"/>
</dbReference>
<dbReference type="PANTHER" id="PTHR32176">
    <property type="entry name" value="XYLOSE ISOMERASE"/>
    <property type="match status" value="1"/>
</dbReference>
<evidence type="ECO:0000256" key="3">
    <source>
        <dbReference type="PROSITE-ProRule" id="PRU01161"/>
    </source>
</evidence>
<keyword evidence="3" id="KW-0442">Lipid degradation</keyword>
<sequence length="356" mass="40047">MKTLKIKSQNNRPLTSLNFAGGGFLAITSLKILIELEKMFLESLRKRFPEFQFENESPNYFPFHKLFDLISGTSTGSIVAAALRKDLRPEEILSLYLKHGRSIFPGTLKRFWNKYISRGIFSAQGFSSPKYSSEPLIDLLRETLGTITLSELNENGKLMIVAVDFEASDTLHFKSWKNEFANLAVWEAVVSSCSADTFLPIHEIHYKDKEMFLVDGGTSGANDPSLHAIVELFKISKTSDMLIGSISTGQKSRKLSGKKAKHWGSVQLVSNGILPRELLLRPEKSARRVGAYLVNEQELENFYSFGTPAVFNSDEMDDASESQVQAMFEDVNIYLNQPATKAYMNSFVNRLLSLLE</sequence>
<dbReference type="OrthoDB" id="9807112at2"/>
<dbReference type="Pfam" id="PF01734">
    <property type="entry name" value="Patatin"/>
    <property type="match status" value="1"/>
</dbReference>
<comment type="caution">
    <text evidence="5">The sequence shown here is derived from an EMBL/GenBank/DDBJ whole genome shotgun (WGS) entry which is preliminary data.</text>
</comment>
<dbReference type="PANTHER" id="PTHR32176:SF92">
    <property type="entry name" value="XYLOSE ISOMERASE"/>
    <property type="match status" value="1"/>
</dbReference>
<dbReference type="PROSITE" id="PS51635">
    <property type="entry name" value="PNPLA"/>
    <property type="match status" value="1"/>
</dbReference>
<dbReference type="GO" id="GO:0004620">
    <property type="term" value="F:phospholipase activity"/>
    <property type="evidence" value="ECO:0007669"/>
    <property type="project" value="TreeGrafter"/>
</dbReference>
<feature type="active site" description="Proton acceptor" evidence="3">
    <location>
        <position position="215"/>
    </location>
</feature>
<dbReference type="RefSeq" id="WP_135758841.1">
    <property type="nucleotide sequence ID" value="NZ_RQHW01000007.1"/>
</dbReference>
<reference evidence="5" key="1">
    <citation type="journal article" date="2019" name="PLoS Negl. Trop. Dis.">
        <title>Revisiting the worldwide diversity of Leptospira species in the environment.</title>
        <authorList>
            <person name="Vincent A.T."/>
            <person name="Schiettekatte O."/>
            <person name="Bourhy P."/>
            <person name="Veyrier F.J."/>
            <person name="Picardeau M."/>
        </authorList>
    </citation>
    <scope>NUCLEOTIDE SEQUENCE [LARGE SCALE GENOMIC DNA]</scope>
    <source>
        <strain evidence="5">201300427</strain>
    </source>
</reference>
<feature type="domain" description="PNPLA" evidence="4">
    <location>
        <begin position="17"/>
        <end position="229"/>
    </location>
</feature>
<evidence type="ECO:0000259" key="4">
    <source>
        <dbReference type="PROSITE" id="PS51635"/>
    </source>
</evidence>
<evidence type="ECO:0000256" key="2">
    <source>
        <dbReference type="ARBA" id="ARBA00023098"/>
    </source>
</evidence>
<keyword evidence="3" id="KW-0378">Hydrolase</keyword>
<dbReference type="InterPro" id="IPR002641">
    <property type="entry name" value="PNPLA_dom"/>
</dbReference>
<name>A0A4V3JYE0_9LEPT</name>
<dbReference type="InterPro" id="IPR016035">
    <property type="entry name" value="Acyl_Trfase/lysoPLipase"/>
</dbReference>
<feature type="short sequence motif" description="GXSXG" evidence="3">
    <location>
        <begin position="72"/>
        <end position="76"/>
    </location>
</feature>
<dbReference type="GO" id="GO:0047372">
    <property type="term" value="F:monoacylglycerol lipase activity"/>
    <property type="evidence" value="ECO:0007669"/>
    <property type="project" value="TreeGrafter"/>
</dbReference>
<keyword evidence="6" id="KW-1185">Reference proteome</keyword>
<dbReference type="GO" id="GO:0016042">
    <property type="term" value="P:lipid catabolic process"/>
    <property type="evidence" value="ECO:0007669"/>
    <property type="project" value="UniProtKB-UniRule"/>
</dbReference>
<evidence type="ECO:0000313" key="6">
    <source>
        <dbReference type="Proteomes" id="UP000298058"/>
    </source>
</evidence>
<comment type="caution">
    <text evidence="3">Lacks conserved residue(s) required for the propagation of feature annotation.</text>
</comment>
<accession>A0A4V3JYE0</accession>
<comment type="similarity">
    <text evidence="1">Belongs to the patatin family.</text>
</comment>
<feature type="active site" description="Nucleophile" evidence="3">
    <location>
        <position position="74"/>
    </location>
</feature>
<dbReference type="EMBL" id="RQHW01000007">
    <property type="protein sequence ID" value="TGN20806.1"/>
    <property type="molecule type" value="Genomic_DNA"/>
</dbReference>
<organism evidence="5 6">
    <name type="scientific">Leptospira idonii</name>
    <dbReference type="NCBI Taxonomy" id="1193500"/>
    <lineage>
        <taxon>Bacteria</taxon>
        <taxon>Pseudomonadati</taxon>
        <taxon>Spirochaetota</taxon>
        <taxon>Spirochaetia</taxon>
        <taxon>Leptospirales</taxon>
        <taxon>Leptospiraceae</taxon>
        <taxon>Leptospira</taxon>
    </lineage>
</organism>
<evidence type="ECO:0000313" key="5">
    <source>
        <dbReference type="EMBL" id="TGN20806.1"/>
    </source>
</evidence>
<keyword evidence="2 3" id="KW-0443">Lipid metabolism</keyword>
<proteinExistence type="inferred from homology"/>
<dbReference type="Proteomes" id="UP000298058">
    <property type="component" value="Unassembled WGS sequence"/>
</dbReference>
<evidence type="ECO:0000256" key="1">
    <source>
        <dbReference type="ARBA" id="ARBA00010240"/>
    </source>
</evidence>
<dbReference type="Gene3D" id="3.40.1090.10">
    <property type="entry name" value="Cytosolic phospholipase A2 catalytic domain"/>
    <property type="match status" value="1"/>
</dbReference>
<feature type="short sequence motif" description="DGA/G" evidence="3">
    <location>
        <begin position="215"/>
        <end position="217"/>
    </location>
</feature>
<protein>
    <recommendedName>
        <fullName evidence="4">PNPLA domain-containing protein</fullName>
    </recommendedName>
</protein>
<gene>
    <name evidence="5" type="ORF">EHS15_01855</name>
</gene>